<dbReference type="Proteomes" id="UP000596202">
    <property type="component" value="Chromosome"/>
</dbReference>
<protein>
    <submittedName>
        <fullName evidence="1">Uncharacterized protein</fullName>
    </submittedName>
</protein>
<sequence length="122" mass="14906">MKTIYLILLLFPLYIFGQEDKHEELRLKRHPLPQTEVVKKYLFDILQDETLVDGIAMKIFFFQYDDKTIDNIKRKKIKLYDDINVWEVRYFLGNENDDSIHAIYFIRFNKNTVEVIDKWIEK</sequence>
<dbReference type="RefSeq" id="WP_002985819.1">
    <property type="nucleotide sequence ID" value="NZ_CP068108.1"/>
</dbReference>
<evidence type="ECO:0000313" key="1">
    <source>
        <dbReference type="EMBL" id="QQT98717.1"/>
    </source>
</evidence>
<gene>
    <name evidence="1" type="ORF">I6I88_10835</name>
</gene>
<evidence type="ECO:0000313" key="2">
    <source>
        <dbReference type="Proteomes" id="UP000596202"/>
    </source>
</evidence>
<dbReference type="AlphaFoldDB" id="A0A9Q6Z2M4"/>
<accession>A0A9Q6Z2M4</accession>
<proteinExistence type="predicted"/>
<dbReference type="EMBL" id="CP068108">
    <property type="protein sequence ID" value="QQT98717.1"/>
    <property type="molecule type" value="Genomic_DNA"/>
</dbReference>
<dbReference type="GeneID" id="93528155"/>
<organism evidence="1 2">
    <name type="scientific">Myroides odoratus</name>
    <name type="common">Flavobacterium odoratum</name>
    <dbReference type="NCBI Taxonomy" id="256"/>
    <lineage>
        <taxon>Bacteria</taxon>
        <taxon>Pseudomonadati</taxon>
        <taxon>Bacteroidota</taxon>
        <taxon>Flavobacteriia</taxon>
        <taxon>Flavobacteriales</taxon>
        <taxon>Flavobacteriaceae</taxon>
        <taxon>Myroides</taxon>
    </lineage>
</organism>
<name>A0A9Q6Z2M4_MYROD</name>
<reference evidence="1 2" key="1">
    <citation type="submission" date="2021-01" db="EMBL/GenBank/DDBJ databases">
        <title>FDA dAtabase for Regulatory Grade micrObial Sequences (FDA-ARGOS): Supporting development and validation of Infectious Disease Dx tests.</title>
        <authorList>
            <person name="Sproer C."/>
            <person name="Gronow S."/>
            <person name="Severitt S."/>
            <person name="Schroder I."/>
            <person name="Tallon L."/>
            <person name="Sadzewicz L."/>
            <person name="Zhao X."/>
            <person name="Boylan J."/>
            <person name="Ott S."/>
            <person name="Bowen H."/>
            <person name="Vavikolanu K."/>
            <person name="Mehta A."/>
            <person name="Aluvathingal J."/>
            <person name="Nadendla S."/>
            <person name="Lowell S."/>
            <person name="Myers T."/>
            <person name="Yan Y."/>
            <person name="Sichtig H."/>
        </authorList>
    </citation>
    <scope>NUCLEOTIDE SEQUENCE [LARGE SCALE GENOMIC DNA]</scope>
    <source>
        <strain evidence="1 2">FDAARGOS_1131</strain>
    </source>
</reference>